<keyword evidence="7 10" id="KW-0511">Multifunctional enzyme</keyword>
<evidence type="ECO:0000256" key="1">
    <source>
        <dbReference type="ARBA" id="ARBA00004713"/>
    </source>
</evidence>
<dbReference type="EC" id="2.7.1.167" evidence="10"/>
<dbReference type="Gene3D" id="3.40.50.620">
    <property type="entry name" value="HUPs"/>
    <property type="match status" value="1"/>
</dbReference>
<evidence type="ECO:0000313" key="14">
    <source>
        <dbReference type="Proteomes" id="UP001162741"/>
    </source>
</evidence>
<organism evidence="13 14">
    <name type="scientific">Chitinophaga horti</name>
    <dbReference type="NCBI Taxonomy" id="2920382"/>
    <lineage>
        <taxon>Bacteria</taxon>
        <taxon>Pseudomonadati</taxon>
        <taxon>Bacteroidota</taxon>
        <taxon>Chitinophagia</taxon>
        <taxon>Chitinophagales</taxon>
        <taxon>Chitinophagaceae</taxon>
        <taxon>Chitinophaga</taxon>
    </lineage>
</organism>
<dbReference type="PROSITE" id="PS00583">
    <property type="entry name" value="PFKB_KINASES_1"/>
    <property type="match status" value="1"/>
</dbReference>
<dbReference type="HAMAP" id="MF_01603">
    <property type="entry name" value="HldE"/>
    <property type="match status" value="1"/>
</dbReference>
<dbReference type="InterPro" id="IPR023030">
    <property type="entry name" value="Bifunc_HldE"/>
</dbReference>
<evidence type="ECO:0000256" key="7">
    <source>
        <dbReference type="ARBA" id="ARBA00023268"/>
    </source>
</evidence>
<comment type="catalytic activity">
    <reaction evidence="9 10">
        <text>D-glycero-beta-D-manno-heptose 1-phosphate + ATP + H(+) = ADP-D-glycero-beta-D-manno-heptose + diphosphate</text>
        <dbReference type="Rhea" id="RHEA:27465"/>
        <dbReference type="ChEBI" id="CHEBI:15378"/>
        <dbReference type="ChEBI" id="CHEBI:30616"/>
        <dbReference type="ChEBI" id="CHEBI:33019"/>
        <dbReference type="ChEBI" id="CHEBI:59967"/>
        <dbReference type="ChEBI" id="CHEBI:61593"/>
        <dbReference type="EC" id="2.7.7.70"/>
    </reaction>
</comment>
<comment type="subunit">
    <text evidence="10">Homodimer.</text>
</comment>
<accession>A0ABY6J372</accession>
<feature type="region of interest" description="Cytidylyltransferase" evidence="10">
    <location>
        <begin position="353"/>
        <end position="492"/>
    </location>
</feature>
<comment type="similarity">
    <text evidence="10">In the C-terminal section; belongs to the cytidylyltransferase family.</text>
</comment>
<dbReference type="InterPro" id="IPR004821">
    <property type="entry name" value="Cyt_trans-like"/>
</dbReference>
<evidence type="ECO:0000259" key="11">
    <source>
        <dbReference type="Pfam" id="PF00294"/>
    </source>
</evidence>
<dbReference type="InterPro" id="IPR002173">
    <property type="entry name" value="Carboh/pur_kinase_PfkB_CS"/>
</dbReference>
<feature type="domain" description="Cytidyltransferase-like" evidence="12">
    <location>
        <begin position="353"/>
        <end position="464"/>
    </location>
</feature>
<proteinExistence type="inferred from homology"/>
<keyword evidence="5 10" id="KW-0418">Kinase</keyword>
<keyword evidence="3 10" id="KW-0548">Nucleotidyltransferase</keyword>
<dbReference type="InterPro" id="IPR029056">
    <property type="entry name" value="Ribokinase-like"/>
</dbReference>
<keyword evidence="14" id="KW-1185">Reference proteome</keyword>
<keyword evidence="2 10" id="KW-0808">Transferase</keyword>
<evidence type="ECO:0000256" key="9">
    <source>
        <dbReference type="ARBA" id="ARBA00047428"/>
    </source>
</evidence>
<dbReference type="InterPro" id="IPR014729">
    <property type="entry name" value="Rossmann-like_a/b/a_fold"/>
</dbReference>
<comment type="pathway">
    <text evidence="10">Nucleotide-sugar biosynthesis; ADP-L-glycero-beta-D-manno-heptose biosynthesis; ADP-L-glycero-beta-D-manno-heptose from D-glycero-beta-D-manno-heptose 7-phosphate: step 1/4.</text>
</comment>
<comment type="function">
    <text evidence="10">Catalyzes the ADP transfer from ATP to D-glycero-beta-D-manno-heptose 1-phosphate, yielding ADP-D-glycero-beta-D-manno-heptose.</text>
</comment>
<dbReference type="RefSeq" id="WP_264282045.1">
    <property type="nucleotide sequence ID" value="NZ_CP107006.1"/>
</dbReference>
<feature type="region of interest" description="Ribokinase" evidence="10">
    <location>
        <begin position="1"/>
        <end position="326"/>
    </location>
</feature>
<feature type="active site" evidence="10">
    <location>
        <position position="276"/>
    </location>
</feature>
<dbReference type="InterPro" id="IPR011611">
    <property type="entry name" value="PfkB_dom"/>
</dbReference>
<dbReference type="EC" id="2.7.7.70" evidence="10"/>
<comment type="similarity">
    <text evidence="10">In the N-terminal section; belongs to the carbohydrate kinase PfkB family.</text>
</comment>
<sequence length="492" mass="53453">MNSSVYQIIDNFRAQRILVIGDLMLDVYLKGSSSRLSPEAPVPVVNIHDTTIVPGGAANTAANLSYLGAQVTCCCIVGNDADGCTARTLLTDKKVQCSFVIDGERQTIVKTRVMAGRQLITRYDKGQEDIPSEDTQQRLIALLPQLMEQADAVIIADYEKGVLSPAVINAIAAANVRLKRFIAVDARQPEKYKVLQPDLLKPNYYEATKLLGLPATNTRRAAQVMEHGKTLYARTRARITALTLDEEGAVIFDRHKPVYQSVPRPVNNPQVSGAGDVYISAFSLSVLSGGSHAEAAEIAAMAAMVAIEKCDTAHCLQQELIAAFLCGDKHLTTTKDLQHLCDMYRQQGRRIVFTNGCFDILHSGHVSYLNQASELGDVLIVGINNDESIARLKGPTRPINRLADRIAVLAALAGVTHIISFGDAADDTPKHLIEIIKPAVFVKGGDYTQEQLPEAPLVKELGGKVVILPLVPGRSTTRIISRIHKKPVLKLA</sequence>
<evidence type="ECO:0000256" key="4">
    <source>
        <dbReference type="ARBA" id="ARBA00022741"/>
    </source>
</evidence>
<dbReference type="PANTHER" id="PTHR46969">
    <property type="entry name" value="BIFUNCTIONAL PROTEIN HLDE"/>
    <property type="match status" value="1"/>
</dbReference>
<comment type="function">
    <text evidence="10">Catalyzes the phosphorylation of D-glycero-D-manno-heptose 7-phosphate at the C-1 position to selectively form D-glycero-beta-D-manno-heptose-1,7-bisphosphate.</text>
</comment>
<dbReference type="Proteomes" id="UP001162741">
    <property type="component" value="Chromosome"/>
</dbReference>
<evidence type="ECO:0000256" key="2">
    <source>
        <dbReference type="ARBA" id="ARBA00022679"/>
    </source>
</evidence>
<dbReference type="NCBIfam" id="TIGR00125">
    <property type="entry name" value="cyt_tran_rel"/>
    <property type="match status" value="1"/>
</dbReference>
<dbReference type="EMBL" id="CP107006">
    <property type="protein sequence ID" value="UYQ94092.1"/>
    <property type="molecule type" value="Genomic_DNA"/>
</dbReference>
<name>A0ABY6J372_9BACT</name>
<evidence type="ECO:0000256" key="3">
    <source>
        <dbReference type="ARBA" id="ARBA00022695"/>
    </source>
</evidence>
<comment type="catalytic activity">
    <reaction evidence="10">
        <text>D-glycero-beta-D-manno-heptose 7-phosphate + ATP = D-glycero-beta-D-manno-heptose 1,7-bisphosphate + ADP + H(+)</text>
        <dbReference type="Rhea" id="RHEA:27473"/>
        <dbReference type="ChEBI" id="CHEBI:15378"/>
        <dbReference type="ChEBI" id="CHEBI:30616"/>
        <dbReference type="ChEBI" id="CHEBI:60204"/>
        <dbReference type="ChEBI" id="CHEBI:60208"/>
        <dbReference type="ChEBI" id="CHEBI:456216"/>
        <dbReference type="EC" id="2.7.1.167"/>
    </reaction>
</comment>
<keyword evidence="4 10" id="KW-0547">Nucleotide-binding</keyword>
<evidence type="ECO:0000256" key="5">
    <source>
        <dbReference type="ARBA" id="ARBA00022777"/>
    </source>
</evidence>
<dbReference type="NCBIfam" id="TIGR02199">
    <property type="entry name" value="rfaE_dom_II"/>
    <property type="match status" value="1"/>
</dbReference>
<evidence type="ECO:0000313" key="13">
    <source>
        <dbReference type="EMBL" id="UYQ94092.1"/>
    </source>
</evidence>
<dbReference type="GO" id="GO:0016779">
    <property type="term" value="F:nucleotidyltransferase activity"/>
    <property type="evidence" value="ECO:0007669"/>
    <property type="project" value="UniProtKB-KW"/>
</dbReference>
<dbReference type="Pfam" id="PF01467">
    <property type="entry name" value="CTP_transf_like"/>
    <property type="match status" value="1"/>
</dbReference>
<feature type="binding site" evidence="10">
    <location>
        <begin position="203"/>
        <end position="206"/>
    </location>
    <ligand>
        <name>ATP</name>
        <dbReference type="ChEBI" id="CHEBI:30616"/>
    </ligand>
</feature>
<keyword evidence="8 10" id="KW-0119">Carbohydrate metabolism</keyword>
<protein>
    <recommendedName>
        <fullName evidence="10">Bifunctional protein HldE</fullName>
    </recommendedName>
    <domain>
        <recommendedName>
            <fullName evidence="10">D-beta-D-heptose 7-phosphate kinase</fullName>
            <ecNumber evidence="10">2.7.1.167</ecNumber>
        </recommendedName>
        <alternativeName>
            <fullName evidence="10">D-beta-D-heptose 7-phosphotransferase</fullName>
        </alternativeName>
        <alternativeName>
            <fullName evidence="10">D-glycero-beta-D-manno-heptose-7-phosphate kinase</fullName>
        </alternativeName>
    </domain>
    <domain>
        <recommendedName>
            <fullName evidence="10">D-beta-D-heptose 1-phosphate adenylyltransferase</fullName>
            <ecNumber evidence="10">2.7.7.70</ecNumber>
        </recommendedName>
        <alternativeName>
            <fullName evidence="10">D-glycero-beta-D-manno-heptose 1-phosphate adenylyltransferase</fullName>
        </alternativeName>
    </domain>
</protein>
<comment type="pathway">
    <text evidence="1">Bacterial outer membrane biogenesis; LPS core biosynthesis.</text>
</comment>
<dbReference type="SUPFAM" id="SSF53613">
    <property type="entry name" value="Ribokinase-like"/>
    <property type="match status" value="1"/>
</dbReference>
<evidence type="ECO:0000256" key="10">
    <source>
        <dbReference type="HAMAP-Rule" id="MF_01603"/>
    </source>
</evidence>
<evidence type="ECO:0000256" key="6">
    <source>
        <dbReference type="ARBA" id="ARBA00022840"/>
    </source>
</evidence>
<evidence type="ECO:0000259" key="12">
    <source>
        <dbReference type="Pfam" id="PF01467"/>
    </source>
</evidence>
<dbReference type="PANTHER" id="PTHR46969:SF1">
    <property type="entry name" value="BIFUNCTIONAL PROTEIN HLDE"/>
    <property type="match status" value="1"/>
</dbReference>
<comment type="pathway">
    <text evidence="10">Nucleotide-sugar biosynthesis; ADP-L-glycero-beta-D-manno-heptose biosynthesis; ADP-L-glycero-beta-D-manno-heptose from D-glycero-beta-D-manno-heptose 7-phosphate: step 3/4.</text>
</comment>
<evidence type="ECO:0000256" key="8">
    <source>
        <dbReference type="ARBA" id="ARBA00023277"/>
    </source>
</evidence>
<dbReference type="InterPro" id="IPR011914">
    <property type="entry name" value="RfaE_dom_II"/>
</dbReference>
<dbReference type="Pfam" id="PF00294">
    <property type="entry name" value="PfkB"/>
    <property type="match status" value="1"/>
</dbReference>
<dbReference type="SUPFAM" id="SSF52374">
    <property type="entry name" value="Nucleotidylyl transferase"/>
    <property type="match status" value="1"/>
</dbReference>
<reference evidence="13" key="1">
    <citation type="submission" date="2022-10" db="EMBL/GenBank/DDBJ databases">
        <title>Chitinophaga sp. nov., isolated from soil.</title>
        <authorList>
            <person name="Jeon C.O."/>
        </authorList>
    </citation>
    <scope>NUCLEOTIDE SEQUENCE</scope>
    <source>
        <strain evidence="13">R8</strain>
    </source>
</reference>
<keyword evidence="6 10" id="KW-0067">ATP-binding</keyword>
<dbReference type="Gene3D" id="3.40.1190.20">
    <property type="match status" value="1"/>
</dbReference>
<gene>
    <name evidence="13" type="primary">rfaE2</name>
    <name evidence="10" type="synonym">hldE</name>
    <name evidence="13" type="ORF">MKQ68_03175</name>
</gene>
<feature type="domain" description="Carbohydrate kinase PfkB" evidence="11">
    <location>
        <begin position="15"/>
        <end position="317"/>
    </location>
</feature>